<keyword evidence="2" id="KW-1185">Reference proteome</keyword>
<name>T1KXH7_TETUR</name>
<proteinExistence type="predicted"/>
<reference evidence="1" key="2">
    <citation type="submission" date="2015-06" db="UniProtKB">
        <authorList>
            <consortium name="EnsemblMetazoa"/>
        </authorList>
    </citation>
    <scope>IDENTIFICATION</scope>
</reference>
<sequence>MYTFIGQIGRRNIPLGHHLFTSSNLPPPPPISHLIVMIKNNGPGKTGLKSPAEIS</sequence>
<protein>
    <submittedName>
        <fullName evidence="1">Uncharacterized protein</fullName>
    </submittedName>
</protein>
<accession>T1KXH7</accession>
<evidence type="ECO:0000313" key="1">
    <source>
        <dbReference type="EnsemblMetazoa" id="tetur26g00210.1"/>
    </source>
</evidence>
<organism evidence="1 2">
    <name type="scientific">Tetranychus urticae</name>
    <name type="common">Two-spotted spider mite</name>
    <dbReference type="NCBI Taxonomy" id="32264"/>
    <lineage>
        <taxon>Eukaryota</taxon>
        <taxon>Metazoa</taxon>
        <taxon>Ecdysozoa</taxon>
        <taxon>Arthropoda</taxon>
        <taxon>Chelicerata</taxon>
        <taxon>Arachnida</taxon>
        <taxon>Acari</taxon>
        <taxon>Acariformes</taxon>
        <taxon>Trombidiformes</taxon>
        <taxon>Prostigmata</taxon>
        <taxon>Eleutherengona</taxon>
        <taxon>Raphignathae</taxon>
        <taxon>Tetranychoidea</taxon>
        <taxon>Tetranychidae</taxon>
        <taxon>Tetranychus</taxon>
    </lineage>
</organism>
<dbReference type="Proteomes" id="UP000015104">
    <property type="component" value="Unassembled WGS sequence"/>
</dbReference>
<dbReference type="AlphaFoldDB" id="T1KXH7"/>
<dbReference type="EnsemblMetazoa" id="tetur26g00210.1">
    <property type="protein sequence ID" value="tetur26g00210.1"/>
    <property type="gene ID" value="tetur26g00210"/>
</dbReference>
<evidence type="ECO:0000313" key="2">
    <source>
        <dbReference type="Proteomes" id="UP000015104"/>
    </source>
</evidence>
<reference evidence="2" key="1">
    <citation type="submission" date="2011-08" db="EMBL/GenBank/DDBJ databases">
        <authorList>
            <person name="Rombauts S."/>
        </authorList>
    </citation>
    <scope>NUCLEOTIDE SEQUENCE</scope>
    <source>
        <strain evidence="2">London</strain>
    </source>
</reference>
<dbReference type="EMBL" id="CAEY01000695">
    <property type="status" value="NOT_ANNOTATED_CDS"/>
    <property type="molecule type" value="Genomic_DNA"/>
</dbReference>
<dbReference type="HOGENOM" id="CLU_3034961_0_0_1"/>